<keyword evidence="9" id="KW-0464">Manganese</keyword>
<dbReference type="SUPFAM" id="SSF142877">
    <property type="entry name" value="EndoU-like"/>
    <property type="match status" value="1"/>
</dbReference>
<keyword evidence="8" id="KW-0694">RNA-binding</keyword>
<dbReference type="PROSITE" id="PS51959">
    <property type="entry name" value="ENDOU"/>
    <property type="match status" value="1"/>
</dbReference>
<dbReference type="Pfam" id="PF09412">
    <property type="entry name" value="XendoU"/>
    <property type="match status" value="1"/>
</dbReference>
<dbReference type="GO" id="GO:0046872">
    <property type="term" value="F:metal ion binding"/>
    <property type="evidence" value="ECO:0007669"/>
    <property type="project" value="UniProtKB-KW"/>
</dbReference>
<evidence type="ECO:0000256" key="5">
    <source>
        <dbReference type="ARBA" id="ARBA00022723"/>
    </source>
</evidence>
<dbReference type="CDD" id="cd21159">
    <property type="entry name" value="XendoU"/>
    <property type="match status" value="1"/>
</dbReference>
<evidence type="ECO:0000256" key="10">
    <source>
        <dbReference type="ARBA" id="ARBA00023239"/>
    </source>
</evidence>
<dbReference type="AlphaFoldDB" id="A0A2B0LR87"/>
<feature type="domain" description="EndoU" evidence="11">
    <location>
        <begin position="9"/>
        <end position="307"/>
    </location>
</feature>
<dbReference type="EMBL" id="NTQT01000023">
    <property type="protein sequence ID" value="PFC72714.1"/>
    <property type="molecule type" value="Genomic_DNA"/>
</dbReference>
<evidence type="ECO:0000259" key="11">
    <source>
        <dbReference type="PROSITE" id="PS51959"/>
    </source>
</evidence>
<organism evidence="12 13">
    <name type="scientific">Bacillus cereus</name>
    <dbReference type="NCBI Taxonomy" id="1396"/>
    <lineage>
        <taxon>Bacteria</taxon>
        <taxon>Bacillati</taxon>
        <taxon>Bacillota</taxon>
        <taxon>Bacilli</taxon>
        <taxon>Bacillales</taxon>
        <taxon>Bacillaceae</taxon>
        <taxon>Bacillus</taxon>
        <taxon>Bacillus cereus group</taxon>
    </lineage>
</organism>
<dbReference type="PANTHER" id="PTHR12439">
    <property type="entry name" value="PLACENTAL PROTEIN 11-RELATED"/>
    <property type="match status" value="1"/>
</dbReference>
<dbReference type="Proteomes" id="UP000220226">
    <property type="component" value="Unassembled WGS sequence"/>
</dbReference>
<keyword evidence="10" id="KW-0456">Lyase</keyword>
<comment type="cofactor">
    <cofactor evidence="1">
        <name>Mn(2+)</name>
        <dbReference type="ChEBI" id="CHEBI:29035"/>
    </cofactor>
</comment>
<evidence type="ECO:0000256" key="6">
    <source>
        <dbReference type="ARBA" id="ARBA00022759"/>
    </source>
</evidence>
<comment type="similarity">
    <text evidence="2">Belongs to the ENDOU family.</text>
</comment>
<sequence>MPWDEIWKADMEDSGLLPLIKGENENEVDSSKGYLVVDLNPYDQSNRGHEPSSQNEVNVLTDVHIKKKKSYDLIEKLFDKYIATANEKEVFDPVKIQEIEDFLNYAINTEPMKVARNALKEEYNINTSDDEWIKELYKIWFEPRRHGSTSVFEHVFLGEQSMKHRDVLDGHHFWYNYYLNDGPYEVTHHEDRILFLHTVEVEAPEISHYAEVITISYNYLEKDKENQEGLELHKETGGFFVGISAECLLAFGTVAYFMALPENNDNCSPVAKNIPITLNGETYNLKTILECDEGKTFFRTFYPMINKSGGGGRPPRGGRRGREH</sequence>
<evidence type="ECO:0000256" key="9">
    <source>
        <dbReference type="ARBA" id="ARBA00023211"/>
    </source>
</evidence>
<name>A0A2B0LR87_BACCE</name>
<evidence type="ECO:0000256" key="8">
    <source>
        <dbReference type="ARBA" id="ARBA00022884"/>
    </source>
</evidence>
<protein>
    <recommendedName>
        <fullName evidence="11">EndoU domain-containing protein</fullName>
    </recommendedName>
</protein>
<comment type="subunit">
    <text evidence="3">Monomer.</text>
</comment>
<dbReference type="GO" id="GO:0016829">
    <property type="term" value="F:lyase activity"/>
    <property type="evidence" value="ECO:0007669"/>
    <property type="project" value="UniProtKB-KW"/>
</dbReference>
<evidence type="ECO:0000256" key="3">
    <source>
        <dbReference type="ARBA" id="ARBA00011245"/>
    </source>
</evidence>
<accession>A0A2B0LR87</accession>
<proteinExistence type="inferred from homology"/>
<evidence type="ECO:0000256" key="1">
    <source>
        <dbReference type="ARBA" id="ARBA00001936"/>
    </source>
</evidence>
<dbReference type="RefSeq" id="WP_097949001.1">
    <property type="nucleotide sequence ID" value="NZ_NTQT01000023.1"/>
</dbReference>
<evidence type="ECO:0000313" key="13">
    <source>
        <dbReference type="Proteomes" id="UP000220226"/>
    </source>
</evidence>
<reference evidence="12 13" key="1">
    <citation type="submission" date="2017-09" db="EMBL/GenBank/DDBJ databases">
        <title>Large-scale bioinformatics analysis of Bacillus genomes uncovers conserved roles of natural products in bacterial physiology.</title>
        <authorList>
            <consortium name="Agbiome Team Llc"/>
            <person name="Bleich R.M."/>
            <person name="Grubbs K.J."/>
            <person name="Santa Maria K.C."/>
            <person name="Allen S.E."/>
            <person name="Farag S."/>
            <person name="Shank E.A."/>
            <person name="Bowers A."/>
        </authorList>
    </citation>
    <scope>NUCLEOTIDE SEQUENCE [LARGE SCALE GENOMIC DNA]</scope>
    <source>
        <strain evidence="12 13">AFS025165</strain>
    </source>
</reference>
<keyword evidence="5" id="KW-0479">Metal-binding</keyword>
<dbReference type="GO" id="GO:0003723">
    <property type="term" value="F:RNA binding"/>
    <property type="evidence" value="ECO:0007669"/>
    <property type="project" value="UniProtKB-KW"/>
</dbReference>
<keyword evidence="7" id="KW-0378">Hydrolase</keyword>
<dbReference type="PANTHER" id="PTHR12439:SF11">
    <property type="entry name" value="URIDYLATE-SPECIFIC ENDORIBONUCLEASE"/>
    <property type="match status" value="1"/>
</dbReference>
<keyword evidence="6" id="KW-0255">Endonuclease</keyword>
<evidence type="ECO:0000256" key="2">
    <source>
        <dbReference type="ARBA" id="ARBA00010168"/>
    </source>
</evidence>
<dbReference type="GO" id="GO:0004521">
    <property type="term" value="F:RNA endonuclease activity"/>
    <property type="evidence" value="ECO:0007669"/>
    <property type="project" value="InterPro"/>
</dbReference>
<dbReference type="GO" id="GO:0016787">
    <property type="term" value="F:hydrolase activity"/>
    <property type="evidence" value="ECO:0007669"/>
    <property type="project" value="UniProtKB-KW"/>
</dbReference>
<dbReference type="InterPro" id="IPR018998">
    <property type="entry name" value="EndoU_C"/>
</dbReference>
<gene>
    <name evidence="12" type="ORF">CN290_18125</name>
</gene>
<evidence type="ECO:0000256" key="7">
    <source>
        <dbReference type="ARBA" id="ARBA00022801"/>
    </source>
</evidence>
<keyword evidence="4" id="KW-0540">Nuclease</keyword>
<comment type="caution">
    <text evidence="12">The sequence shown here is derived from an EMBL/GenBank/DDBJ whole genome shotgun (WGS) entry which is preliminary data.</text>
</comment>
<dbReference type="InterPro" id="IPR039787">
    <property type="entry name" value="ENDOU"/>
</dbReference>
<evidence type="ECO:0000256" key="4">
    <source>
        <dbReference type="ARBA" id="ARBA00022722"/>
    </source>
</evidence>
<evidence type="ECO:0000313" key="12">
    <source>
        <dbReference type="EMBL" id="PFC72714.1"/>
    </source>
</evidence>
<dbReference type="InterPro" id="IPR037227">
    <property type="entry name" value="EndoU-like"/>
</dbReference>